<dbReference type="AlphaFoldDB" id="A0A5C7H4D9"/>
<proteinExistence type="predicted"/>
<dbReference type="EMBL" id="VAHF01000011">
    <property type="protein sequence ID" value="TXG51801.1"/>
    <property type="molecule type" value="Genomic_DNA"/>
</dbReference>
<reference evidence="2" key="1">
    <citation type="journal article" date="2019" name="Gigascience">
        <title>De novo genome assembly of the endangered Acer yangbiense, a plant species with extremely small populations endemic to Yunnan Province, China.</title>
        <authorList>
            <person name="Yang J."/>
            <person name="Wariss H.M."/>
            <person name="Tao L."/>
            <person name="Zhang R."/>
            <person name="Yun Q."/>
            <person name="Hollingsworth P."/>
            <person name="Dao Z."/>
            <person name="Luo G."/>
            <person name="Guo H."/>
            <person name="Ma Y."/>
            <person name="Sun W."/>
        </authorList>
    </citation>
    <scope>NUCLEOTIDE SEQUENCE [LARGE SCALE GENOMIC DNA]</scope>
    <source>
        <strain evidence="2">cv. Malutang</strain>
    </source>
</reference>
<dbReference type="PANTHER" id="PTHR33107">
    <property type="entry name" value="KUNITZ TRYPSIN INHIBITOR 2"/>
    <property type="match status" value="1"/>
</dbReference>
<dbReference type="SUPFAM" id="SSF50386">
    <property type="entry name" value="STI-like"/>
    <property type="match status" value="1"/>
</dbReference>
<gene>
    <name evidence="1" type="ORF">EZV62_024325</name>
</gene>
<evidence type="ECO:0000313" key="2">
    <source>
        <dbReference type="Proteomes" id="UP000323000"/>
    </source>
</evidence>
<protein>
    <submittedName>
        <fullName evidence="1">Uncharacterized protein</fullName>
    </submittedName>
</protein>
<keyword evidence="2" id="KW-1185">Reference proteome</keyword>
<dbReference type="InterPro" id="IPR002160">
    <property type="entry name" value="Prot_inh_Kunz-lg"/>
</dbReference>
<dbReference type="SMART" id="SM00452">
    <property type="entry name" value="STI"/>
    <property type="match status" value="1"/>
</dbReference>
<dbReference type="InterPro" id="IPR011065">
    <property type="entry name" value="Kunitz_inhibitor_STI-like_sf"/>
</dbReference>
<dbReference type="PANTHER" id="PTHR33107:SF5">
    <property type="entry name" value="KUNITZ TRYPSIN INHIBITOR 5"/>
    <property type="match status" value="1"/>
</dbReference>
<evidence type="ECO:0000313" key="1">
    <source>
        <dbReference type="EMBL" id="TXG51801.1"/>
    </source>
</evidence>
<dbReference type="GO" id="GO:0004866">
    <property type="term" value="F:endopeptidase inhibitor activity"/>
    <property type="evidence" value="ECO:0007669"/>
    <property type="project" value="InterPro"/>
</dbReference>
<name>A0A5C7H4D9_9ROSI</name>
<dbReference type="OrthoDB" id="1872570at2759"/>
<dbReference type="PRINTS" id="PR00291">
    <property type="entry name" value="KUNITZINHBTR"/>
</dbReference>
<accession>A0A5C7H4D9</accession>
<dbReference type="Gene3D" id="2.80.10.50">
    <property type="match status" value="2"/>
</dbReference>
<organism evidence="1 2">
    <name type="scientific">Acer yangbiense</name>
    <dbReference type="NCBI Taxonomy" id="1000413"/>
    <lineage>
        <taxon>Eukaryota</taxon>
        <taxon>Viridiplantae</taxon>
        <taxon>Streptophyta</taxon>
        <taxon>Embryophyta</taxon>
        <taxon>Tracheophyta</taxon>
        <taxon>Spermatophyta</taxon>
        <taxon>Magnoliopsida</taxon>
        <taxon>eudicotyledons</taxon>
        <taxon>Gunneridae</taxon>
        <taxon>Pentapetalae</taxon>
        <taxon>rosids</taxon>
        <taxon>malvids</taxon>
        <taxon>Sapindales</taxon>
        <taxon>Sapindaceae</taxon>
        <taxon>Hippocastanoideae</taxon>
        <taxon>Acereae</taxon>
        <taxon>Acer</taxon>
    </lineage>
</organism>
<dbReference type="Pfam" id="PF00197">
    <property type="entry name" value="Kunitz_legume"/>
    <property type="match status" value="1"/>
</dbReference>
<comment type="caution">
    <text evidence="1">The sequence shown here is derived from an EMBL/GenBank/DDBJ whole genome shotgun (WGS) entry which is preliminary data.</text>
</comment>
<sequence length="276" mass="31018">MIADVAPDLVLDIFGKKLQADIDYYILPVERGRGSGLTLASTANETCPLDVIQEQHEVENGLPLTISPVNIKKGDWFVTTEGVEGNPSRETVSNWFKIEKFDGDYKLLFCPIVFDIYRVVCKDIRIYIDQADFMFKNLIYSLSLSLSQNEICDLQFVSSISSTSISSLPHHFGSSTETETHFVDLVLWSLLSLEVDLEPNNLLEYMNMDTKRLVIYHGGSWVGNCYEGGLTKWVNVPRGLTYDALVKLVQDVAKVDAARYTIELCSLVSRRILGTS</sequence>
<dbReference type="Proteomes" id="UP000323000">
    <property type="component" value="Chromosome 11"/>
</dbReference>